<dbReference type="Proteomes" id="UP000051202">
    <property type="component" value="Unassembled WGS sequence"/>
</dbReference>
<organism evidence="2 3">
    <name type="scientific">Psychrobacter piscatorii</name>
    <dbReference type="NCBI Taxonomy" id="554343"/>
    <lineage>
        <taxon>Bacteria</taxon>
        <taxon>Pseudomonadati</taxon>
        <taxon>Pseudomonadota</taxon>
        <taxon>Gammaproteobacteria</taxon>
        <taxon>Moraxellales</taxon>
        <taxon>Moraxellaceae</taxon>
        <taxon>Psychrobacter</taxon>
    </lineage>
</organism>
<dbReference type="PANTHER" id="PTHR39639">
    <property type="entry name" value="CHROMOSOME 16, WHOLE GENOME SHOTGUN SEQUENCE"/>
    <property type="match status" value="1"/>
</dbReference>
<dbReference type="RefSeq" id="WP_058023911.1">
    <property type="nucleotide sequence ID" value="NZ_LNDJ01000047.1"/>
</dbReference>
<comment type="caution">
    <text evidence="2">The sequence shown here is derived from an EMBL/GenBank/DDBJ whole genome shotgun (WGS) entry which is preliminary data.</text>
</comment>
<evidence type="ECO:0000313" key="3">
    <source>
        <dbReference type="Proteomes" id="UP000051202"/>
    </source>
</evidence>
<dbReference type="AlphaFoldDB" id="A0A0T6DTJ2"/>
<accession>A0A0T6DTJ2</accession>
<dbReference type="STRING" id="554343.AS194_04935"/>
<reference evidence="2 3" key="1">
    <citation type="submission" date="2015-11" db="EMBL/GenBank/DDBJ databases">
        <title>Permanent draft genome of Psychrobacter piscatorii LQ58.</title>
        <authorList>
            <person name="Zhou M."/>
            <person name="Dong B."/>
            <person name="Liu Q."/>
        </authorList>
    </citation>
    <scope>NUCLEOTIDE SEQUENCE [LARGE SCALE GENOMIC DNA]</scope>
    <source>
        <strain evidence="2 3">LQ58</strain>
    </source>
</reference>
<sequence length="366" mass="43265">MSNINNLTDQQLEHETTVEEQIKKNQKDFDFDIREYPIEFLMTKFNAKDNENSEIYIPDYQRDFIWTDKQQSLFIESLLIGLPIPYIFVADIDRSERIESDGRLEVVDGSQRLRTIYRYCVDELKLVNLERLKALESKRFSDLPLSRQRRFLRTSIRMIELTQIDEEGRRTMFDRLNTGGTLLTDMEKRRGTQDSPFLDLVEEMSRNDLFNKLVPLSAAKKNHKDDQELILRFLTYSNNYENFQSQVRSFLNDFIEENKDISDEDKEKHRLDFVTMLNFVENNFKYGFRKSEKAKSVPRVRYEAISSGVILAIKANPKISNQKDIDTSWVLSDEFNDKVTADGANSRPKVKERIEYVKNKILDQIK</sequence>
<dbReference type="Pfam" id="PF03235">
    <property type="entry name" value="GmrSD_N"/>
    <property type="match status" value="1"/>
</dbReference>
<dbReference type="PANTHER" id="PTHR39639:SF1">
    <property type="entry name" value="DUF262 DOMAIN-CONTAINING PROTEIN"/>
    <property type="match status" value="1"/>
</dbReference>
<dbReference type="InterPro" id="IPR004919">
    <property type="entry name" value="GmrSD_N"/>
</dbReference>
<name>A0A0T6DTJ2_9GAMM</name>
<gene>
    <name evidence="2" type="ORF">AS194_04935</name>
</gene>
<evidence type="ECO:0000259" key="1">
    <source>
        <dbReference type="Pfam" id="PF03235"/>
    </source>
</evidence>
<keyword evidence="3" id="KW-1185">Reference proteome</keyword>
<proteinExistence type="predicted"/>
<dbReference type="EMBL" id="LNDJ01000047">
    <property type="protein sequence ID" value="KRU23276.1"/>
    <property type="molecule type" value="Genomic_DNA"/>
</dbReference>
<feature type="domain" description="GmrSD restriction endonucleases N-terminal" evidence="1">
    <location>
        <begin position="50"/>
        <end position="190"/>
    </location>
</feature>
<protein>
    <recommendedName>
        <fullName evidence="1">GmrSD restriction endonucleases N-terminal domain-containing protein</fullName>
    </recommendedName>
</protein>
<evidence type="ECO:0000313" key="2">
    <source>
        <dbReference type="EMBL" id="KRU23276.1"/>
    </source>
</evidence>